<dbReference type="SUPFAM" id="SSF52540">
    <property type="entry name" value="P-loop containing nucleoside triphosphate hydrolases"/>
    <property type="match status" value="1"/>
</dbReference>
<dbReference type="SUPFAM" id="SSF159800">
    <property type="entry name" value="PrpR receptor domain-like"/>
    <property type="match status" value="1"/>
</dbReference>
<dbReference type="Pfam" id="PF02954">
    <property type="entry name" value="HTH_8"/>
    <property type="match status" value="1"/>
</dbReference>
<dbReference type="RefSeq" id="WP_018371880.1">
    <property type="nucleotide sequence ID" value="NZ_UHFR01000005.1"/>
</dbReference>
<name>A0A380KWV9_9STRE</name>
<keyword evidence="4" id="KW-0804">Transcription</keyword>
<evidence type="ECO:0000313" key="7">
    <source>
        <dbReference type="Proteomes" id="UP000254634"/>
    </source>
</evidence>
<dbReference type="PROSITE" id="PS50045">
    <property type="entry name" value="SIGMA54_INTERACT_4"/>
    <property type="match status" value="1"/>
</dbReference>
<dbReference type="EMBL" id="UHFR01000005">
    <property type="protein sequence ID" value="SUN76041.1"/>
    <property type="molecule type" value="Genomic_DNA"/>
</dbReference>
<dbReference type="InterPro" id="IPR009057">
    <property type="entry name" value="Homeodomain-like_sf"/>
</dbReference>
<evidence type="ECO:0000256" key="1">
    <source>
        <dbReference type="ARBA" id="ARBA00022741"/>
    </source>
</evidence>
<keyword evidence="3" id="KW-0805">Transcription regulation</keyword>
<proteinExistence type="predicted"/>
<dbReference type="GO" id="GO:0006355">
    <property type="term" value="P:regulation of DNA-templated transcription"/>
    <property type="evidence" value="ECO:0007669"/>
    <property type="project" value="InterPro"/>
</dbReference>
<accession>A0A380KWV9</accession>
<evidence type="ECO:0000256" key="2">
    <source>
        <dbReference type="ARBA" id="ARBA00022840"/>
    </source>
</evidence>
<keyword evidence="2" id="KW-0067">ATP-binding</keyword>
<dbReference type="InterPro" id="IPR058031">
    <property type="entry name" value="AAA_lid_NorR"/>
</dbReference>
<dbReference type="InterPro" id="IPR027417">
    <property type="entry name" value="P-loop_NTPase"/>
</dbReference>
<protein>
    <submittedName>
        <fullName evidence="6">Transcriptional regulatory protein ZraR</fullName>
    </submittedName>
</protein>
<dbReference type="GO" id="GO:0005524">
    <property type="term" value="F:ATP binding"/>
    <property type="evidence" value="ECO:0007669"/>
    <property type="project" value="UniProtKB-KW"/>
</dbReference>
<evidence type="ECO:0000256" key="4">
    <source>
        <dbReference type="ARBA" id="ARBA00023163"/>
    </source>
</evidence>
<dbReference type="Gene3D" id="1.10.10.60">
    <property type="entry name" value="Homeodomain-like"/>
    <property type="match status" value="1"/>
</dbReference>
<dbReference type="InterPro" id="IPR010524">
    <property type="entry name" value="Sig_transdc_resp-reg_PrpR_N"/>
</dbReference>
<dbReference type="Gene3D" id="3.40.50.10660">
    <property type="entry name" value="PrpR receptor domain-like"/>
    <property type="match status" value="1"/>
</dbReference>
<dbReference type="Gene3D" id="1.10.8.60">
    <property type="match status" value="1"/>
</dbReference>
<dbReference type="Pfam" id="PF25601">
    <property type="entry name" value="AAA_lid_14"/>
    <property type="match status" value="1"/>
</dbReference>
<gene>
    <name evidence="6" type="primary">zraR</name>
    <name evidence="6" type="ORF">NCTC13765_00487</name>
</gene>
<dbReference type="STRING" id="1123307.GCA_000380065_01179"/>
<organism evidence="6 7">
    <name type="scientific">Streptococcus massiliensis</name>
    <dbReference type="NCBI Taxonomy" id="313439"/>
    <lineage>
        <taxon>Bacteria</taxon>
        <taxon>Bacillati</taxon>
        <taxon>Bacillota</taxon>
        <taxon>Bacilli</taxon>
        <taxon>Lactobacillales</taxon>
        <taxon>Streptococcaceae</taxon>
        <taxon>Streptococcus</taxon>
    </lineage>
</organism>
<dbReference type="PRINTS" id="PR01590">
    <property type="entry name" value="HTHFIS"/>
</dbReference>
<dbReference type="PANTHER" id="PTHR32071">
    <property type="entry name" value="TRANSCRIPTIONAL REGULATORY PROTEIN"/>
    <property type="match status" value="1"/>
</dbReference>
<keyword evidence="1" id="KW-0547">Nucleotide-binding</keyword>
<dbReference type="Gene3D" id="3.40.50.2300">
    <property type="match status" value="1"/>
</dbReference>
<dbReference type="SUPFAM" id="SSF46689">
    <property type="entry name" value="Homeodomain-like"/>
    <property type="match status" value="1"/>
</dbReference>
<evidence type="ECO:0000313" key="6">
    <source>
        <dbReference type="EMBL" id="SUN76041.1"/>
    </source>
</evidence>
<feature type="domain" description="Sigma-54 factor interaction" evidence="5">
    <location>
        <begin position="438"/>
        <end position="510"/>
    </location>
</feature>
<dbReference type="GO" id="GO:0043565">
    <property type="term" value="F:sequence-specific DNA binding"/>
    <property type="evidence" value="ECO:0007669"/>
    <property type="project" value="InterPro"/>
</dbReference>
<dbReference type="OrthoDB" id="9771372at2"/>
<dbReference type="AlphaFoldDB" id="A0A380KWV9"/>
<evidence type="ECO:0000259" key="5">
    <source>
        <dbReference type="PROSITE" id="PS50045"/>
    </source>
</evidence>
<reference evidence="6" key="1">
    <citation type="submission" date="2018-06" db="EMBL/GenBank/DDBJ databases">
        <authorList>
            <consortium name="Pathogen Informatics"/>
            <person name="Doyle S."/>
        </authorList>
    </citation>
    <scope>NUCLEOTIDE SEQUENCE [LARGE SCALE GENOMIC DNA]</scope>
    <source>
        <strain evidence="6">NCTC13765</strain>
    </source>
</reference>
<evidence type="ECO:0000256" key="3">
    <source>
        <dbReference type="ARBA" id="ARBA00023015"/>
    </source>
</evidence>
<dbReference type="InterPro" id="IPR002078">
    <property type="entry name" value="Sigma_54_int"/>
</dbReference>
<dbReference type="GO" id="GO:0000156">
    <property type="term" value="F:phosphorelay response regulator activity"/>
    <property type="evidence" value="ECO:0007669"/>
    <property type="project" value="InterPro"/>
</dbReference>
<dbReference type="Pfam" id="PF06506">
    <property type="entry name" value="PrpR_N"/>
    <property type="match status" value="1"/>
</dbReference>
<sequence>MKNIKLLGIAPYEELKNSMISVGEQFDNLSLDVYTADLEKGQELAQQMIHKNYEAIISRGGTAELIQNAVSIPVIDVSISPYDILGSIKLAKNYTDNFVIVGYSSITETAHLICDILQYNIKIITIQKPADAQNILEELKKENYQLILCDAITNQIALSKSLNTLLITSGFESIKHAYQQAITISQQLRRKEEKLDSLLSSLQEQSQKLILFDEHLAISFSNVENQLEKSVHHFLNSKRDIENGQKFYHSFHTNVYKLAMKQVRTHDKLYYLCEITQSTPPIINNNFGITYINKEEIEETISKKLLFTSFISEESKILIQKLMQHYNAMLVFGQEGTAKTSLAYTSFLNQKSNQQGLIVIHSELLNEKLWKFLLNSTNGPLVDSGNTILFKNIEKLGIADVEKLIYLIKSTKLLNRNNLIFTYNTGSLGQDEKTFDLMLNELNCASIYSPSISERQNELSSIITLLLNKINIDCNKEVIGFNPQALSALLHFPWPGNLNQLEQVIKKLVLNSNSYYISEYQVLETLKQEQYKFPKTSLMPTSIVNIDENKTLFDYTQDIVNLVLEKNGGNQTKTAKQLGISRTTLWRYLK</sequence>
<dbReference type="Proteomes" id="UP000254634">
    <property type="component" value="Unassembled WGS sequence"/>
</dbReference>
<dbReference type="InterPro" id="IPR002197">
    <property type="entry name" value="HTH_Fis"/>
</dbReference>
<keyword evidence="7" id="KW-1185">Reference proteome</keyword>